<protein>
    <submittedName>
        <fullName evidence="2">SEC14-like protein 5</fullName>
    </submittedName>
</protein>
<dbReference type="Gene3D" id="3.40.525.10">
    <property type="entry name" value="CRAL-TRIO lipid binding domain"/>
    <property type="match status" value="1"/>
</dbReference>
<evidence type="ECO:0000313" key="2">
    <source>
        <dbReference type="EMBL" id="CAB9526937.1"/>
    </source>
</evidence>
<dbReference type="PROSITE" id="PS50191">
    <property type="entry name" value="CRAL_TRIO"/>
    <property type="match status" value="1"/>
</dbReference>
<sequence length="388" mass="44673">MVWRSSSKSRPLTSWPDSAEINDTTAGKISTVFPFGMSYKDRWRPEEVQECIAMWGLNREELSKLLELKERVSDRKDHWANGPFELVRFVREHTCYGDVNKMEQRVRQSTDWRAENGLDEVLETFCPRVVVYRFPAAVMQGVDKEGGVVAVLRNGDPLGLIQRFGRDEVIRSLFWGIEFAIRGPWQLDFYQKYHQRPGRVTAVLDLKGLNRRHYHPSLILLAQKLMDPLEENYPHVIKKILVVNAPAIFDFVWGLVKHLVAPHLRLLMEVAKESETQDLLSRYIDLEVLPDYLVPGIGQGKPVRGLNPDWVSELLPPQSDHDSERVPLVYGPKKSASSYYTTTSIGSSCSFEHMKKSYHNPRRVRTVTKPLFKGIWKQGSINTVQIMT</sequence>
<dbReference type="EMBL" id="CAICTM010001913">
    <property type="protein sequence ID" value="CAB9526937.1"/>
    <property type="molecule type" value="Genomic_DNA"/>
</dbReference>
<organism evidence="2 3">
    <name type="scientific">Seminavis robusta</name>
    <dbReference type="NCBI Taxonomy" id="568900"/>
    <lineage>
        <taxon>Eukaryota</taxon>
        <taxon>Sar</taxon>
        <taxon>Stramenopiles</taxon>
        <taxon>Ochrophyta</taxon>
        <taxon>Bacillariophyta</taxon>
        <taxon>Bacillariophyceae</taxon>
        <taxon>Bacillariophycidae</taxon>
        <taxon>Naviculales</taxon>
        <taxon>Naviculaceae</taxon>
        <taxon>Seminavis</taxon>
    </lineage>
</organism>
<dbReference type="Pfam" id="PF00650">
    <property type="entry name" value="CRAL_TRIO"/>
    <property type="match status" value="1"/>
</dbReference>
<dbReference type="OrthoDB" id="1434354at2759"/>
<reference evidence="2" key="1">
    <citation type="submission" date="2020-06" db="EMBL/GenBank/DDBJ databases">
        <authorList>
            <consortium name="Plant Systems Biology data submission"/>
        </authorList>
    </citation>
    <scope>NUCLEOTIDE SEQUENCE</scope>
    <source>
        <strain evidence="2">D6</strain>
    </source>
</reference>
<dbReference type="AlphaFoldDB" id="A0A9N8ETL2"/>
<dbReference type="SMART" id="SM00516">
    <property type="entry name" value="SEC14"/>
    <property type="match status" value="1"/>
</dbReference>
<dbReference type="Proteomes" id="UP001153069">
    <property type="component" value="Unassembled WGS sequence"/>
</dbReference>
<comment type="caution">
    <text evidence="2">The sequence shown here is derived from an EMBL/GenBank/DDBJ whole genome shotgun (WGS) entry which is preliminary data.</text>
</comment>
<dbReference type="SUPFAM" id="SSF52087">
    <property type="entry name" value="CRAL/TRIO domain"/>
    <property type="match status" value="1"/>
</dbReference>
<dbReference type="InterPro" id="IPR036865">
    <property type="entry name" value="CRAL-TRIO_dom_sf"/>
</dbReference>
<dbReference type="PANTHER" id="PTHR23324">
    <property type="entry name" value="SEC14 RELATED PROTEIN"/>
    <property type="match status" value="1"/>
</dbReference>
<gene>
    <name evidence="2" type="ORF">SEMRO_1915_G305110.1</name>
</gene>
<dbReference type="InterPro" id="IPR001251">
    <property type="entry name" value="CRAL-TRIO_dom"/>
</dbReference>
<dbReference type="InterPro" id="IPR051064">
    <property type="entry name" value="SEC14/CRAL-TRIO_domain"/>
</dbReference>
<accession>A0A9N8ETL2</accession>
<feature type="domain" description="CRAL-TRIO" evidence="1">
    <location>
        <begin position="118"/>
        <end position="293"/>
    </location>
</feature>
<keyword evidence="3" id="KW-1185">Reference proteome</keyword>
<evidence type="ECO:0000313" key="3">
    <source>
        <dbReference type="Proteomes" id="UP001153069"/>
    </source>
</evidence>
<proteinExistence type="predicted"/>
<dbReference type="PANTHER" id="PTHR23324:SF83">
    <property type="entry name" value="SEC14-LIKE PROTEIN 2"/>
    <property type="match status" value="1"/>
</dbReference>
<dbReference type="GO" id="GO:0005737">
    <property type="term" value="C:cytoplasm"/>
    <property type="evidence" value="ECO:0007669"/>
    <property type="project" value="TreeGrafter"/>
</dbReference>
<evidence type="ECO:0000259" key="1">
    <source>
        <dbReference type="PROSITE" id="PS50191"/>
    </source>
</evidence>
<dbReference type="CDD" id="cd00170">
    <property type="entry name" value="SEC14"/>
    <property type="match status" value="1"/>
</dbReference>
<name>A0A9N8ETL2_9STRA</name>